<dbReference type="AlphaFoldDB" id="A0A7I7RUK3"/>
<dbReference type="SUPFAM" id="SSF53850">
    <property type="entry name" value="Periplasmic binding protein-like II"/>
    <property type="match status" value="1"/>
</dbReference>
<reference evidence="3 4" key="1">
    <citation type="journal article" date="2019" name="Emerg. Microbes Infect.">
        <title>Comprehensive subspecies identification of 175 nontuberculous mycobacteria species based on 7547 genomic profiles.</title>
        <authorList>
            <person name="Matsumoto Y."/>
            <person name="Kinjo T."/>
            <person name="Motooka D."/>
            <person name="Nabeya D."/>
            <person name="Jung N."/>
            <person name="Uechi K."/>
            <person name="Horii T."/>
            <person name="Iida T."/>
            <person name="Fujita J."/>
            <person name="Nakamura S."/>
        </authorList>
    </citation>
    <scope>NUCLEOTIDE SEQUENCE [LARGE SCALE GENOMIC DNA]</scope>
    <source>
        <strain evidence="3 4">JCM 18538</strain>
    </source>
</reference>
<feature type="chain" id="PRO_5039641572" evidence="1">
    <location>
        <begin position="25"/>
        <end position="345"/>
    </location>
</feature>
<dbReference type="EMBL" id="AP022593">
    <property type="protein sequence ID" value="BBY48274.1"/>
    <property type="molecule type" value="Genomic_DNA"/>
</dbReference>
<dbReference type="Pfam" id="PF09084">
    <property type="entry name" value="NMT1"/>
    <property type="match status" value="1"/>
</dbReference>
<name>A0A7I7RUK3_9MYCO</name>
<evidence type="ECO:0000313" key="4">
    <source>
        <dbReference type="Proteomes" id="UP000467428"/>
    </source>
</evidence>
<dbReference type="Proteomes" id="UP000467428">
    <property type="component" value="Chromosome"/>
</dbReference>
<proteinExistence type="predicted"/>
<dbReference type="InterPro" id="IPR027939">
    <property type="entry name" value="NMT1/THI5"/>
</dbReference>
<dbReference type="InterPro" id="IPR015168">
    <property type="entry name" value="SsuA/THI5"/>
</dbReference>
<dbReference type="GO" id="GO:0009228">
    <property type="term" value="P:thiamine biosynthetic process"/>
    <property type="evidence" value="ECO:0007669"/>
    <property type="project" value="InterPro"/>
</dbReference>
<evidence type="ECO:0000259" key="2">
    <source>
        <dbReference type="Pfam" id="PF09084"/>
    </source>
</evidence>
<keyword evidence="1" id="KW-0732">Signal</keyword>
<geneLocation type="plasmid" evidence="4">
    <name>pjcm18538 dna</name>
</geneLocation>
<evidence type="ECO:0000256" key="1">
    <source>
        <dbReference type="SAM" id="SignalP"/>
    </source>
</evidence>
<feature type="signal peptide" evidence="1">
    <location>
        <begin position="1"/>
        <end position="24"/>
    </location>
</feature>
<dbReference type="PANTHER" id="PTHR31528:SF15">
    <property type="entry name" value="RIBOFLAVIN-BINDING PROTEIN RIBY"/>
    <property type="match status" value="1"/>
</dbReference>
<feature type="domain" description="SsuA/THI5-like" evidence="2">
    <location>
        <begin position="54"/>
        <end position="266"/>
    </location>
</feature>
<dbReference type="RefSeq" id="WP_163918084.1">
    <property type="nucleotide sequence ID" value="NZ_AP022593.1"/>
</dbReference>
<accession>A0A7I7RUK3</accession>
<sequence>MTFTRRRAVAIAAAATATALTLTACGGSGSQSTDSADGSAAPATLMLNWYPYGEHAPFYYGVEKGIFAKHGVDLTIDAGQGSTKTVQAVGSQQTDFGWADTPAVLSNIDKGVDVKSAGVYLQTTPSAVQVFADSGINTPQDLVGRTIAVSAGDAPTTTFPIFLDKVGIADDQVKQQSLDAAGKMAAMLSGRVDGLIGFAHDQGPTIANKSGREVRYLRYSDAGLNFYSNGLIANTKTIADDPELVQAMVDATSEAYAAAAADPQGAVDAMAGKDPQMPPREVLLEQWQQTIPLLNTPATADKAPGVNAEEDWTATIATLNQAGLLETAKNPSEYWDSSFAPRGEQ</sequence>
<dbReference type="PROSITE" id="PS51257">
    <property type="entry name" value="PROKAR_LIPOPROTEIN"/>
    <property type="match status" value="1"/>
</dbReference>
<gene>
    <name evidence="3" type="ORF">MARA_17420</name>
</gene>
<dbReference type="PANTHER" id="PTHR31528">
    <property type="entry name" value="4-AMINO-5-HYDROXYMETHYL-2-METHYLPYRIMIDINE PHOSPHATE SYNTHASE THI11-RELATED"/>
    <property type="match status" value="1"/>
</dbReference>
<dbReference type="Gene3D" id="3.40.190.10">
    <property type="entry name" value="Periplasmic binding protein-like II"/>
    <property type="match status" value="2"/>
</dbReference>
<protein>
    <submittedName>
        <fullName evidence="3">Sulfonate ABC transporter substrate-binding protein</fullName>
    </submittedName>
</protein>
<evidence type="ECO:0000313" key="3">
    <source>
        <dbReference type="EMBL" id="BBY48274.1"/>
    </source>
</evidence>
<keyword evidence="4" id="KW-1185">Reference proteome</keyword>
<dbReference type="KEGG" id="marz:MARA_17420"/>
<organism evidence="3 4">
    <name type="scientific">Mycolicibacterium arabiense</name>
    <dbReference type="NCBI Taxonomy" id="1286181"/>
    <lineage>
        <taxon>Bacteria</taxon>
        <taxon>Bacillati</taxon>
        <taxon>Actinomycetota</taxon>
        <taxon>Actinomycetes</taxon>
        <taxon>Mycobacteriales</taxon>
        <taxon>Mycobacteriaceae</taxon>
        <taxon>Mycolicibacterium</taxon>
    </lineage>
</organism>